<dbReference type="Pfam" id="PF11112">
    <property type="entry name" value="PyocinActivator"/>
    <property type="match status" value="1"/>
</dbReference>
<dbReference type="RefSeq" id="WP_072577204.1">
    <property type="nucleotide sequence ID" value="NZ_LWHB01000143.1"/>
</dbReference>
<gene>
    <name evidence="1" type="ORF">NCTC13337_01143</name>
    <name evidence="2" type="ORF">NCTC13337_02753</name>
</gene>
<dbReference type="GO" id="GO:0006355">
    <property type="term" value="P:regulation of DNA-templated transcription"/>
    <property type="evidence" value="ECO:0007669"/>
    <property type="project" value="InterPro"/>
</dbReference>
<dbReference type="EMBL" id="UHIC01000003">
    <property type="protein sequence ID" value="SUQ09754.1"/>
    <property type="molecule type" value="Genomic_DNA"/>
</dbReference>
<organism evidence="2 3">
    <name type="scientific">Suttonella ornithocola</name>
    <dbReference type="NCBI Taxonomy" id="279832"/>
    <lineage>
        <taxon>Bacteria</taxon>
        <taxon>Pseudomonadati</taxon>
        <taxon>Pseudomonadota</taxon>
        <taxon>Gammaproteobacteria</taxon>
        <taxon>Cardiobacteriales</taxon>
        <taxon>Cardiobacteriaceae</taxon>
        <taxon>Suttonella</taxon>
    </lineage>
</organism>
<dbReference type="EMBL" id="UHIC01000001">
    <property type="protein sequence ID" value="SUO95184.1"/>
    <property type="molecule type" value="Genomic_DNA"/>
</dbReference>
<dbReference type="AlphaFoldDB" id="A0A380RC95"/>
<accession>A0A380RC95</accession>
<dbReference type="OrthoDB" id="982642at2"/>
<evidence type="ECO:0000313" key="3">
    <source>
        <dbReference type="Proteomes" id="UP000254601"/>
    </source>
</evidence>
<proteinExistence type="predicted"/>
<protein>
    <submittedName>
        <fullName evidence="2">Pyocin activator protein PrtN</fullName>
    </submittedName>
</protein>
<sequence length="86" mass="9781">MKIDTATALLIKYQTPTPLLTEVAQQYFPHIAERELKGRAARQDLPFPVFKIDKSKKAPYYVHLSALAAWIDKQQKAAENDFSAFS</sequence>
<reference evidence="2 3" key="1">
    <citation type="submission" date="2018-06" db="EMBL/GenBank/DDBJ databases">
        <authorList>
            <consortium name="Pathogen Informatics"/>
            <person name="Doyle S."/>
        </authorList>
    </citation>
    <scope>NUCLEOTIDE SEQUENCE [LARGE SCALE GENOMIC DNA]</scope>
    <source>
        <strain evidence="2 3">NCTC13337</strain>
    </source>
</reference>
<name>A0A380RC95_9GAMM</name>
<evidence type="ECO:0000313" key="1">
    <source>
        <dbReference type="EMBL" id="SUO95184.1"/>
    </source>
</evidence>
<dbReference type="Proteomes" id="UP000254601">
    <property type="component" value="Unassembled WGS sequence"/>
</dbReference>
<evidence type="ECO:0000313" key="2">
    <source>
        <dbReference type="EMBL" id="SUQ09754.1"/>
    </source>
</evidence>
<dbReference type="InterPro" id="IPR020518">
    <property type="entry name" value="Tscrpt_reg_PrtN"/>
</dbReference>
<keyword evidence="3" id="KW-1185">Reference proteome</keyword>